<dbReference type="Gene3D" id="3.40.50.720">
    <property type="entry name" value="NAD(P)-binding Rossmann-like Domain"/>
    <property type="match status" value="1"/>
</dbReference>
<dbReference type="InterPro" id="IPR036291">
    <property type="entry name" value="NAD(P)-bd_dom_sf"/>
</dbReference>
<dbReference type="HOGENOM" id="CLU_025711_6_0_9"/>
<evidence type="ECO:0000313" key="3">
    <source>
        <dbReference type="Proteomes" id="UP000031620"/>
    </source>
</evidence>
<accession>A0A0A1GVN1</accession>
<reference evidence="2 3" key="1">
    <citation type="submission" date="2014-11" db="EMBL/GenBank/DDBJ databases">
        <title>Complete genome sequence and analysis of Lactobacillus hokkaidonensis LOOC260T.</title>
        <authorList>
            <person name="Tanizawa Y."/>
            <person name="Tohno M."/>
            <person name="Kaminuma E."/>
            <person name="Nakamura Y."/>
            <person name="Arita M."/>
        </authorList>
    </citation>
    <scope>NUCLEOTIDE SEQUENCE [LARGE SCALE GENOMIC DNA]</scope>
    <source>
        <strain evidence="2 3">LOOC260</strain>
    </source>
</reference>
<dbReference type="InterPro" id="IPR016040">
    <property type="entry name" value="NAD(P)-bd_dom"/>
</dbReference>
<dbReference type="KEGG" id="lho:LOOC260_118060"/>
<dbReference type="Proteomes" id="UP000031620">
    <property type="component" value="Chromosome"/>
</dbReference>
<evidence type="ECO:0000259" key="1">
    <source>
        <dbReference type="Pfam" id="PF13460"/>
    </source>
</evidence>
<dbReference type="GO" id="GO:0042602">
    <property type="term" value="F:riboflavin reductase (NADPH) activity"/>
    <property type="evidence" value="ECO:0007669"/>
    <property type="project" value="TreeGrafter"/>
</dbReference>
<protein>
    <submittedName>
        <fullName evidence="2">Short-chain dehydrogenase</fullName>
    </submittedName>
</protein>
<evidence type="ECO:0000313" key="2">
    <source>
        <dbReference type="EMBL" id="BAP86312.1"/>
    </source>
</evidence>
<dbReference type="PANTHER" id="PTHR43355">
    <property type="entry name" value="FLAVIN REDUCTASE (NADPH)"/>
    <property type="match status" value="1"/>
</dbReference>
<name>A0A0A1GVN1_9LACO</name>
<gene>
    <name evidence="2" type="ORF">LOOC260_118060</name>
</gene>
<dbReference type="GO" id="GO:0004074">
    <property type="term" value="F:biliverdin reductase [NAD(P)H] activity"/>
    <property type="evidence" value="ECO:0007669"/>
    <property type="project" value="TreeGrafter"/>
</dbReference>
<dbReference type="SUPFAM" id="SSF51735">
    <property type="entry name" value="NAD(P)-binding Rossmann-fold domains"/>
    <property type="match status" value="1"/>
</dbReference>
<organism evidence="2 3">
    <name type="scientific">Paucilactobacillus hokkaidonensis JCM 18461</name>
    <dbReference type="NCBI Taxonomy" id="1291742"/>
    <lineage>
        <taxon>Bacteria</taxon>
        <taxon>Bacillati</taxon>
        <taxon>Bacillota</taxon>
        <taxon>Bacilli</taxon>
        <taxon>Lactobacillales</taxon>
        <taxon>Lactobacillaceae</taxon>
        <taxon>Paucilactobacillus</taxon>
    </lineage>
</organism>
<dbReference type="InterPro" id="IPR051606">
    <property type="entry name" value="Polyketide_Oxido-like"/>
</dbReference>
<feature type="domain" description="NAD(P)-binding" evidence="1">
    <location>
        <begin position="8"/>
        <end position="189"/>
    </location>
</feature>
<proteinExistence type="predicted"/>
<dbReference type="EMBL" id="AP014680">
    <property type="protein sequence ID" value="BAP86312.1"/>
    <property type="molecule type" value="Genomic_DNA"/>
</dbReference>
<sequence>MKNVVILGANGQIAKLVRQRLLSETDDHLTLYLRNAHRLDDLNEARETIIEGDVNDYEQLKLAIKNQDIIYANLGGQFEPMVKNIVKAMAQLNVKRLIYVTGLGLYHEVPGEFGRWLEESIGHEVMEDTRRAAKAIENSTIDYTIVRAAYMNNDDEIDYELTRKGEPFKGTIISRKSIADLIVKVIKEPQLHSNSSLGIAKPGTDGDRPMY</sequence>
<dbReference type="PANTHER" id="PTHR43355:SF2">
    <property type="entry name" value="FLAVIN REDUCTASE (NADPH)"/>
    <property type="match status" value="1"/>
</dbReference>
<dbReference type="RefSeq" id="WP_041094365.1">
    <property type="nucleotide sequence ID" value="NZ_AP014680.1"/>
</dbReference>
<dbReference type="Pfam" id="PF13460">
    <property type="entry name" value="NAD_binding_10"/>
    <property type="match status" value="1"/>
</dbReference>
<dbReference type="STRING" id="1291742.LOOC260_118060"/>
<dbReference type="AlphaFoldDB" id="A0A0A1GVN1"/>